<reference evidence="9" key="2">
    <citation type="submission" date="2015-01" db="EMBL/GenBank/DDBJ databases">
        <title>Evolutionary Origins and Diversification of the Mycorrhizal Mutualists.</title>
        <authorList>
            <consortium name="DOE Joint Genome Institute"/>
            <consortium name="Mycorrhizal Genomics Consortium"/>
            <person name="Kohler A."/>
            <person name="Kuo A."/>
            <person name="Nagy L.G."/>
            <person name="Floudas D."/>
            <person name="Copeland A."/>
            <person name="Barry K.W."/>
            <person name="Cichocki N."/>
            <person name="Veneault-Fourrey C."/>
            <person name="LaButti K."/>
            <person name="Lindquist E.A."/>
            <person name="Lipzen A."/>
            <person name="Lundell T."/>
            <person name="Morin E."/>
            <person name="Murat C."/>
            <person name="Riley R."/>
            <person name="Ohm R."/>
            <person name="Sun H."/>
            <person name="Tunlid A."/>
            <person name="Henrissat B."/>
            <person name="Grigoriev I.V."/>
            <person name="Hibbett D.S."/>
            <person name="Martin F."/>
        </authorList>
    </citation>
    <scope>NUCLEOTIDE SEQUENCE [LARGE SCALE GENOMIC DNA]</scope>
    <source>
        <strain evidence="9">F 1598</strain>
    </source>
</reference>
<organism evidence="8 9">
    <name type="scientific">Piloderma croceum (strain F 1598)</name>
    <dbReference type="NCBI Taxonomy" id="765440"/>
    <lineage>
        <taxon>Eukaryota</taxon>
        <taxon>Fungi</taxon>
        <taxon>Dikarya</taxon>
        <taxon>Basidiomycota</taxon>
        <taxon>Agaricomycotina</taxon>
        <taxon>Agaricomycetes</taxon>
        <taxon>Agaricomycetidae</taxon>
        <taxon>Atheliales</taxon>
        <taxon>Atheliaceae</taxon>
        <taxon>Piloderma</taxon>
    </lineage>
</organism>
<feature type="compositionally biased region" description="Basic and acidic residues" evidence="5">
    <location>
        <begin position="593"/>
        <end position="620"/>
    </location>
</feature>
<dbReference type="STRING" id="765440.A0A0C3F638"/>
<evidence type="ECO:0000259" key="7">
    <source>
        <dbReference type="Pfam" id="PF13886"/>
    </source>
</evidence>
<comment type="subcellular location">
    <subcellularLocation>
        <location evidence="1">Membrane</location>
        <topology evidence="1">Multi-pass membrane protein</topology>
    </subcellularLocation>
</comment>
<accession>A0A0C3F638</accession>
<feature type="compositionally biased region" description="Basic and acidic residues" evidence="5">
    <location>
        <begin position="227"/>
        <end position="236"/>
    </location>
</feature>
<dbReference type="EMBL" id="KN833047">
    <property type="protein sequence ID" value="KIM75371.1"/>
    <property type="molecule type" value="Genomic_DNA"/>
</dbReference>
<dbReference type="InterPro" id="IPR025256">
    <property type="entry name" value="TM7S3/TM198-like_dom"/>
</dbReference>
<feature type="non-terminal residue" evidence="8">
    <location>
        <position position="1"/>
    </location>
</feature>
<reference evidence="8 9" key="1">
    <citation type="submission" date="2014-04" db="EMBL/GenBank/DDBJ databases">
        <authorList>
            <consortium name="DOE Joint Genome Institute"/>
            <person name="Kuo A."/>
            <person name="Tarkka M."/>
            <person name="Buscot F."/>
            <person name="Kohler A."/>
            <person name="Nagy L.G."/>
            <person name="Floudas D."/>
            <person name="Copeland A."/>
            <person name="Barry K.W."/>
            <person name="Cichocki N."/>
            <person name="Veneault-Fourrey C."/>
            <person name="LaButti K."/>
            <person name="Lindquist E.A."/>
            <person name="Lipzen A."/>
            <person name="Lundell T."/>
            <person name="Morin E."/>
            <person name="Murat C."/>
            <person name="Sun H."/>
            <person name="Tunlid A."/>
            <person name="Henrissat B."/>
            <person name="Grigoriev I.V."/>
            <person name="Hibbett D.S."/>
            <person name="Martin F."/>
            <person name="Nordberg H.P."/>
            <person name="Cantor M.N."/>
            <person name="Hua S.X."/>
        </authorList>
    </citation>
    <scope>NUCLEOTIDE SEQUENCE [LARGE SCALE GENOMIC DNA]</scope>
    <source>
        <strain evidence="8 9">F 1598</strain>
    </source>
</reference>
<protein>
    <recommendedName>
        <fullName evidence="7">TM7S3/TM198-like domain-containing protein</fullName>
    </recommendedName>
</protein>
<evidence type="ECO:0000256" key="6">
    <source>
        <dbReference type="SAM" id="Phobius"/>
    </source>
</evidence>
<sequence length="752" mass="82865">TSFFLIGFYTLSLICIVLILKFGVLAAVNPPSRVLRGLFVLACTVAGIIGGGIAVFFWKGAKYFIGAWGGFALGLFIQCFRDGGLIDPVGLRWIMYIVCAMVGFVLCTIPKLHWHVVLVSTAFVGATAFMLGVDCFTTAGLKEFYVWNIGFKTLFPKFVDNNMRFPVSQTMQIELGLMGATALMGGAVQLRILAVLQRKLKEIAAEQRKRDEEAEIHASKRFTGLSKEKEEWERNHPTLSKHGRQESGYESNTPLLKEGESGSPLVDDKRSSTVTFGLDGRSRHLSGVSDFVAASTSDDEIKRTTKPPQNPGALPALDLGLGIQEDVPRSFMDNDTAKKPETDDIARKEALLGEIQAVRRSIDALRSESPSSDSRSRHVSLTSRRTLSYDLDTAITTQSGHLRPPRQTDPRARVHSMELDQLGQASEFGASIGRPTSVPLKDANWDAYVQDRKLLQPPSGISVPIPTTPTGVTSRIAMPQAVSEALTQRKQRESMLQLGELHESDSAPPMRRNSSSSDIPVAALAAKMRSKKNRPTSNIPTTILPPRKAGSPIVAPTPQRPDAPRTATYEELAERHKQKMREMQEPLSLAQKEQAELEAAKSRWERAKEIEKSVVTKRQAEQAAVYAKEDKKRRSQDDRENVAKSGGQKALETSDDVKKGHHSRSLSADKLGPTGGIGTSSKRLSTMKVEDWQRYQQEQPDRAAGSTSKRDSRGVRSSVVSPVPFPNQSRRDSGYDRRKVDRSSGLPRDPPN</sequence>
<gene>
    <name evidence="8" type="ORF">PILCRDRAFT_79053</name>
</gene>
<evidence type="ECO:0000256" key="3">
    <source>
        <dbReference type="ARBA" id="ARBA00022989"/>
    </source>
</evidence>
<dbReference type="HOGENOM" id="CLU_010250_0_0_1"/>
<dbReference type="OrthoDB" id="102260at2759"/>
<keyword evidence="3 6" id="KW-1133">Transmembrane helix</keyword>
<dbReference type="Proteomes" id="UP000054166">
    <property type="component" value="Unassembled WGS sequence"/>
</dbReference>
<feature type="transmembrane region" description="Helical" evidence="6">
    <location>
        <begin position="38"/>
        <end position="57"/>
    </location>
</feature>
<evidence type="ECO:0000256" key="5">
    <source>
        <dbReference type="SAM" id="MobiDB-lite"/>
    </source>
</evidence>
<name>A0A0C3F638_PILCF</name>
<evidence type="ECO:0000256" key="4">
    <source>
        <dbReference type="ARBA" id="ARBA00023136"/>
    </source>
</evidence>
<feature type="region of interest" description="Disordered" evidence="5">
    <location>
        <begin position="227"/>
        <end position="269"/>
    </location>
</feature>
<dbReference type="PANTHER" id="PTHR39469">
    <property type="entry name" value="CHROMOSOME 1, WHOLE GENOME SHOTGUN SEQUENCE"/>
    <property type="match status" value="1"/>
</dbReference>
<keyword evidence="9" id="KW-1185">Reference proteome</keyword>
<evidence type="ECO:0000313" key="9">
    <source>
        <dbReference type="Proteomes" id="UP000054166"/>
    </source>
</evidence>
<feature type="transmembrane region" description="Helical" evidence="6">
    <location>
        <begin position="118"/>
        <end position="141"/>
    </location>
</feature>
<feature type="compositionally biased region" description="Basic and acidic residues" evidence="5">
    <location>
        <begin position="572"/>
        <end position="584"/>
    </location>
</feature>
<dbReference type="Pfam" id="PF13886">
    <property type="entry name" value="TM7S3_TM198"/>
    <property type="match status" value="1"/>
</dbReference>
<evidence type="ECO:0000313" key="8">
    <source>
        <dbReference type="EMBL" id="KIM75371.1"/>
    </source>
</evidence>
<proteinExistence type="predicted"/>
<evidence type="ECO:0000256" key="1">
    <source>
        <dbReference type="ARBA" id="ARBA00004141"/>
    </source>
</evidence>
<feature type="compositionally biased region" description="Basic and acidic residues" evidence="5">
    <location>
        <begin position="627"/>
        <end position="642"/>
    </location>
</feature>
<feature type="compositionally biased region" description="Basic and acidic residues" evidence="5">
    <location>
        <begin position="729"/>
        <end position="742"/>
    </location>
</feature>
<feature type="region of interest" description="Disordered" evidence="5">
    <location>
        <begin position="527"/>
        <end position="752"/>
    </location>
</feature>
<evidence type="ECO:0000256" key="2">
    <source>
        <dbReference type="ARBA" id="ARBA00022692"/>
    </source>
</evidence>
<feature type="region of interest" description="Disordered" evidence="5">
    <location>
        <begin position="294"/>
        <end position="316"/>
    </location>
</feature>
<dbReference type="AlphaFoldDB" id="A0A0C3F638"/>
<dbReference type="GO" id="GO:0016020">
    <property type="term" value="C:membrane"/>
    <property type="evidence" value="ECO:0007669"/>
    <property type="project" value="UniProtKB-SubCell"/>
</dbReference>
<dbReference type="PANTHER" id="PTHR39469:SF1">
    <property type="entry name" value="DUF4203 DOMAIN-CONTAINING PROTEIN"/>
    <property type="match status" value="1"/>
</dbReference>
<feature type="domain" description="TM7S3/TM198-like" evidence="7">
    <location>
        <begin position="2"/>
        <end position="190"/>
    </location>
</feature>
<feature type="transmembrane region" description="Helical" evidence="6">
    <location>
        <begin position="6"/>
        <end position="26"/>
    </location>
</feature>
<feature type="transmembrane region" description="Helical" evidence="6">
    <location>
        <begin position="93"/>
        <end position="112"/>
    </location>
</feature>
<feature type="transmembrane region" description="Helical" evidence="6">
    <location>
        <begin position="63"/>
        <end position="81"/>
    </location>
</feature>
<dbReference type="InParanoid" id="A0A0C3F638"/>
<keyword evidence="2 6" id="KW-0812">Transmembrane</keyword>
<keyword evidence="4 6" id="KW-0472">Membrane</keyword>